<dbReference type="SUPFAM" id="SSF56281">
    <property type="entry name" value="Metallo-hydrolase/oxidoreductase"/>
    <property type="match status" value="1"/>
</dbReference>
<dbReference type="PANTHER" id="PTHR15032:SF4">
    <property type="entry name" value="N-ACYL-PHOSPHATIDYLETHANOLAMINE-HYDROLYZING PHOSPHOLIPASE D"/>
    <property type="match status" value="1"/>
</dbReference>
<protein>
    <recommendedName>
        <fullName evidence="1">Metallo-beta-lactamase domain-containing protein</fullName>
    </recommendedName>
</protein>
<evidence type="ECO:0000313" key="3">
    <source>
        <dbReference type="Proteomes" id="UP001055102"/>
    </source>
</evidence>
<dbReference type="Gene3D" id="3.60.15.10">
    <property type="entry name" value="Ribonuclease Z/Hydroxyacylglutathione hydrolase-like"/>
    <property type="match status" value="1"/>
</dbReference>
<dbReference type="Pfam" id="PF12706">
    <property type="entry name" value="Lactamase_B_2"/>
    <property type="match status" value="1"/>
</dbReference>
<dbReference type="InterPro" id="IPR036866">
    <property type="entry name" value="RibonucZ/Hydroxyglut_hydro"/>
</dbReference>
<dbReference type="Proteomes" id="UP001055102">
    <property type="component" value="Unassembled WGS sequence"/>
</dbReference>
<evidence type="ECO:0000259" key="1">
    <source>
        <dbReference type="SMART" id="SM00849"/>
    </source>
</evidence>
<dbReference type="PROSITE" id="PS51318">
    <property type="entry name" value="TAT"/>
    <property type="match status" value="1"/>
</dbReference>
<organism evidence="2 3">
    <name type="scientific">Methylobacterium jeotgali</name>
    <dbReference type="NCBI Taxonomy" id="381630"/>
    <lineage>
        <taxon>Bacteria</taxon>
        <taxon>Pseudomonadati</taxon>
        <taxon>Pseudomonadota</taxon>
        <taxon>Alphaproteobacteria</taxon>
        <taxon>Hyphomicrobiales</taxon>
        <taxon>Methylobacteriaceae</taxon>
        <taxon>Methylobacterium</taxon>
    </lineage>
</organism>
<dbReference type="SMART" id="SM00849">
    <property type="entry name" value="Lactamase_B"/>
    <property type="match status" value="1"/>
</dbReference>
<evidence type="ECO:0000313" key="2">
    <source>
        <dbReference type="EMBL" id="GJE06382.1"/>
    </source>
</evidence>
<reference evidence="2" key="1">
    <citation type="journal article" date="2021" name="Front. Microbiol.">
        <title>Comprehensive Comparative Genomics and Phenotyping of Methylobacterium Species.</title>
        <authorList>
            <person name="Alessa O."/>
            <person name="Ogura Y."/>
            <person name="Fujitani Y."/>
            <person name="Takami H."/>
            <person name="Hayashi T."/>
            <person name="Sahin N."/>
            <person name="Tani A."/>
        </authorList>
    </citation>
    <scope>NUCLEOTIDE SEQUENCE</scope>
    <source>
        <strain evidence="2">LMG 23639</strain>
    </source>
</reference>
<dbReference type="InterPro" id="IPR001279">
    <property type="entry name" value="Metallo-B-lactamas"/>
</dbReference>
<accession>A0ABQ4STG5</accession>
<gene>
    <name evidence="2" type="ORF">AOPFMNJM_1698</name>
</gene>
<proteinExistence type="predicted"/>
<sequence length="366" mass="39682">MNASSPPPAKRPTRRRGLLAAASAATVMTLGGVGYAAHRRSANPYYRGPVSDHFDGVRFSSPDQAADKDLLAVARWQLSRGGEAWPKRFPSPFPADTPPERVEGLRVVLIGHASYLVQVAGRNILIDPVFSRRASPVAFAGPKRVNPPGIALTDLPPIDAVLITHNHYDHLDGPSMARIWTDHQPLIVAPLGNDAILKGYDDSMHVETRDWGGSCDLGGGLTVHLTPANHWSARGVNDRRMALWCAFVVTSPRGVHYHVGDTGFGDGGVFRDIRARFGPPRLASLPIGAYEPRWFMQAQHMNPSDAVAAFRLLGAEQALGHHWGTFRLTDEGIERPVEALGAALEEAGIDPARFPALRPGQVWQAS</sequence>
<dbReference type="RefSeq" id="WP_238275056.1">
    <property type="nucleotide sequence ID" value="NZ_BPQR01000027.1"/>
</dbReference>
<dbReference type="PANTHER" id="PTHR15032">
    <property type="entry name" value="N-ACYL-PHOSPHATIDYLETHANOLAMINE-HYDROLYZING PHOSPHOLIPASE D"/>
    <property type="match status" value="1"/>
</dbReference>
<keyword evidence="3" id="KW-1185">Reference proteome</keyword>
<dbReference type="EMBL" id="BPQR01000027">
    <property type="protein sequence ID" value="GJE06382.1"/>
    <property type="molecule type" value="Genomic_DNA"/>
</dbReference>
<name>A0ABQ4STG5_9HYPH</name>
<reference evidence="2" key="2">
    <citation type="submission" date="2021-08" db="EMBL/GenBank/DDBJ databases">
        <authorList>
            <person name="Tani A."/>
            <person name="Ola A."/>
            <person name="Ogura Y."/>
            <person name="Katsura K."/>
            <person name="Hayashi T."/>
        </authorList>
    </citation>
    <scope>NUCLEOTIDE SEQUENCE</scope>
    <source>
        <strain evidence="2">LMG 23639</strain>
    </source>
</reference>
<comment type="caution">
    <text evidence="2">The sequence shown here is derived from an EMBL/GenBank/DDBJ whole genome shotgun (WGS) entry which is preliminary data.</text>
</comment>
<feature type="domain" description="Metallo-beta-lactamase" evidence="1">
    <location>
        <begin position="111"/>
        <end position="305"/>
    </location>
</feature>
<dbReference type="InterPro" id="IPR006311">
    <property type="entry name" value="TAT_signal"/>
</dbReference>